<evidence type="ECO:0000259" key="3">
    <source>
        <dbReference type="PROSITE" id="PS50887"/>
    </source>
</evidence>
<dbReference type="RefSeq" id="WP_308787570.1">
    <property type="nucleotide sequence ID" value="NZ_JAUSWB010000005.1"/>
</dbReference>
<reference evidence="4 5" key="1">
    <citation type="submission" date="2023-07" db="EMBL/GenBank/DDBJ databases">
        <title>Genomic Encyclopedia of Type Strains, Phase IV (KMG-IV): sequencing the most valuable type-strain genomes for metagenomic binning, comparative biology and taxonomic classification.</title>
        <authorList>
            <person name="Goeker M."/>
        </authorList>
    </citation>
    <scope>NUCLEOTIDE SEQUENCE [LARGE SCALE GENOMIC DNA]</scope>
    <source>
        <strain evidence="4 5">DSM 16419</strain>
    </source>
</reference>
<feature type="domain" description="GGDEF" evidence="3">
    <location>
        <begin position="363"/>
        <end position="496"/>
    </location>
</feature>
<accession>A0ABU0GVU7</accession>
<dbReference type="CDD" id="cd01948">
    <property type="entry name" value="EAL"/>
    <property type="match status" value="1"/>
</dbReference>
<keyword evidence="1" id="KW-0472">Membrane</keyword>
<keyword evidence="5" id="KW-1185">Reference proteome</keyword>
<feature type="domain" description="EAL" evidence="2">
    <location>
        <begin position="506"/>
        <end position="761"/>
    </location>
</feature>
<organism evidence="4 5">
    <name type="scientific">Planomicrobium stackebrandtii</name>
    <dbReference type="NCBI Taxonomy" id="253160"/>
    <lineage>
        <taxon>Bacteria</taxon>
        <taxon>Bacillati</taxon>
        <taxon>Bacillota</taxon>
        <taxon>Bacilli</taxon>
        <taxon>Bacillales</taxon>
        <taxon>Caryophanaceae</taxon>
        <taxon>Planomicrobium</taxon>
    </lineage>
</organism>
<keyword evidence="1" id="KW-1133">Transmembrane helix</keyword>
<feature type="transmembrane region" description="Helical" evidence="1">
    <location>
        <begin position="6"/>
        <end position="26"/>
    </location>
</feature>
<dbReference type="Gene3D" id="3.30.70.270">
    <property type="match status" value="1"/>
</dbReference>
<keyword evidence="1" id="KW-0812">Transmembrane</keyword>
<dbReference type="Pfam" id="PF00990">
    <property type="entry name" value="GGDEF"/>
    <property type="match status" value="1"/>
</dbReference>
<proteinExistence type="predicted"/>
<dbReference type="InterPro" id="IPR035919">
    <property type="entry name" value="EAL_sf"/>
</dbReference>
<dbReference type="SUPFAM" id="SSF55073">
    <property type="entry name" value="Nucleotide cyclase"/>
    <property type="match status" value="1"/>
</dbReference>
<protein>
    <submittedName>
        <fullName evidence="4">Diguanylate cyclase (GGDEF)-like protein</fullName>
    </submittedName>
</protein>
<dbReference type="Gene3D" id="6.10.340.10">
    <property type="match status" value="1"/>
</dbReference>
<dbReference type="SMART" id="SM00052">
    <property type="entry name" value="EAL"/>
    <property type="match status" value="1"/>
</dbReference>
<name>A0ABU0GVU7_9BACL</name>
<dbReference type="SUPFAM" id="SSF141868">
    <property type="entry name" value="EAL domain-like"/>
    <property type="match status" value="1"/>
</dbReference>
<dbReference type="InterPro" id="IPR052155">
    <property type="entry name" value="Biofilm_reg_signaling"/>
</dbReference>
<dbReference type="CDD" id="cd01949">
    <property type="entry name" value="GGDEF"/>
    <property type="match status" value="1"/>
</dbReference>
<dbReference type="InterPro" id="IPR043128">
    <property type="entry name" value="Rev_trsase/Diguanyl_cyclase"/>
</dbReference>
<dbReference type="Proteomes" id="UP001241988">
    <property type="component" value="Unassembled WGS sequence"/>
</dbReference>
<sequence>MKLKIKTAGLVAITMGTFILLLFLFIRPLILDDAQEMDKASLDIDSDRVQAYINGKGEDLQRLNADWAVWDDTYQFLQDQNEDYIASNILLDTFENIDINLMLYIDNNENVIFSDGYNLEDGTPLELEGSFPSIPKLLEAINEQNGRLILYQEPFGYLMLVSEPILTSEGEGPSAGSLIMGKVLNDNFFDKMRNELAVDVRTLNIEEEGGSLPVLNNENDQVLVERMDIGDGLFLEIKREAEYYKEKLGSMNDLFLTLSLTTLLLTFLVYYLLDFFVLSRISYLSIQLKDVDFEKPLSLNVRNSKTAKDEITDLEKSVQGMLESLEKAHSEVSKLAYYDQLTSLPNRFNLYKEFEKKANEEDASFAILFFDLDGFKRVNDLYGHSNGDELLKQIGLRFIDNANHRGSVLFRIGGDEFILLTDYKERSELVEEIELLMGEIRREFILSKAKAMISSSVGVSFYPTDGKTLDDLLQYADSAMYEAKQTGKNNYIFYQEMTGKQLYKYYLTLKNDLMSAVSLDQLYLEYQPIMDSSGNHIQGIEALVRWNHPEHGVIMPLHFIPLAEEIGVIRELGEWVIRKAIKDAGEWNRRYNEALKVAVNVSKFQLKSKNELFTVIDSSLKENGFPAELLQIEITESDTVTEYEEIAIFIKELKARGICVALDDFGVGASSLFNLVKLNVDIVKIDRSFLQKVPENEKDTILLKGIYGILHDLGIEVVTEGIETIHQLEFVTAKNLSSLQGYYFSEPIPLNKLIELKDILHESSL</sequence>
<evidence type="ECO:0000313" key="5">
    <source>
        <dbReference type="Proteomes" id="UP001241988"/>
    </source>
</evidence>
<dbReference type="Pfam" id="PF05228">
    <property type="entry name" value="CHASE4"/>
    <property type="match status" value="1"/>
</dbReference>
<dbReference type="PROSITE" id="PS50887">
    <property type="entry name" value="GGDEF"/>
    <property type="match status" value="1"/>
</dbReference>
<dbReference type="InterPro" id="IPR029787">
    <property type="entry name" value="Nucleotide_cyclase"/>
</dbReference>
<dbReference type="InterPro" id="IPR007892">
    <property type="entry name" value="CHASE4"/>
</dbReference>
<evidence type="ECO:0000313" key="4">
    <source>
        <dbReference type="EMBL" id="MDQ0429497.1"/>
    </source>
</evidence>
<dbReference type="InterPro" id="IPR001633">
    <property type="entry name" value="EAL_dom"/>
</dbReference>
<evidence type="ECO:0000256" key="1">
    <source>
        <dbReference type="SAM" id="Phobius"/>
    </source>
</evidence>
<dbReference type="EMBL" id="JAUSWB010000005">
    <property type="protein sequence ID" value="MDQ0429497.1"/>
    <property type="molecule type" value="Genomic_DNA"/>
</dbReference>
<evidence type="ECO:0000259" key="2">
    <source>
        <dbReference type="PROSITE" id="PS50883"/>
    </source>
</evidence>
<dbReference type="SMART" id="SM00267">
    <property type="entry name" value="GGDEF"/>
    <property type="match status" value="1"/>
</dbReference>
<dbReference type="PANTHER" id="PTHR44757">
    <property type="entry name" value="DIGUANYLATE CYCLASE DGCP"/>
    <property type="match status" value="1"/>
</dbReference>
<dbReference type="Pfam" id="PF00563">
    <property type="entry name" value="EAL"/>
    <property type="match status" value="1"/>
</dbReference>
<gene>
    <name evidence="4" type="ORF">QOZ98_002325</name>
</gene>
<dbReference type="InterPro" id="IPR000160">
    <property type="entry name" value="GGDEF_dom"/>
</dbReference>
<comment type="caution">
    <text evidence="4">The sequence shown here is derived from an EMBL/GenBank/DDBJ whole genome shotgun (WGS) entry which is preliminary data.</text>
</comment>
<dbReference type="PANTHER" id="PTHR44757:SF2">
    <property type="entry name" value="BIOFILM ARCHITECTURE MAINTENANCE PROTEIN MBAA"/>
    <property type="match status" value="1"/>
</dbReference>
<dbReference type="NCBIfam" id="TIGR00254">
    <property type="entry name" value="GGDEF"/>
    <property type="match status" value="1"/>
</dbReference>
<dbReference type="PROSITE" id="PS50883">
    <property type="entry name" value="EAL"/>
    <property type="match status" value="1"/>
</dbReference>
<dbReference type="Gene3D" id="3.20.20.450">
    <property type="entry name" value="EAL domain"/>
    <property type="match status" value="1"/>
</dbReference>
<feature type="transmembrane region" description="Helical" evidence="1">
    <location>
        <begin position="254"/>
        <end position="273"/>
    </location>
</feature>